<dbReference type="Pfam" id="PF00569">
    <property type="entry name" value="ZZ"/>
    <property type="match status" value="1"/>
</dbReference>
<proteinExistence type="predicted"/>
<evidence type="ECO:0000256" key="2">
    <source>
        <dbReference type="ARBA" id="ARBA00004240"/>
    </source>
</evidence>
<dbReference type="GO" id="GO:0005739">
    <property type="term" value="C:mitochondrion"/>
    <property type="evidence" value="ECO:0007669"/>
    <property type="project" value="UniProtKB-SubCell"/>
</dbReference>
<evidence type="ECO:0000256" key="9">
    <source>
        <dbReference type="ARBA" id="ARBA00023136"/>
    </source>
</evidence>
<feature type="region of interest" description="Disordered" evidence="11">
    <location>
        <begin position="790"/>
        <end position="821"/>
    </location>
</feature>
<dbReference type="SUPFAM" id="SSF53474">
    <property type="entry name" value="alpha/beta-Hydrolases"/>
    <property type="match status" value="1"/>
</dbReference>
<evidence type="ECO:0000256" key="8">
    <source>
        <dbReference type="ARBA" id="ARBA00023128"/>
    </source>
</evidence>
<evidence type="ECO:0000256" key="6">
    <source>
        <dbReference type="ARBA" id="ARBA00022824"/>
    </source>
</evidence>
<feature type="region of interest" description="Disordered" evidence="11">
    <location>
        <begin position="341"/>
        <end position="528"/>
    </location>
</feature>
<dbReference type="GO" id="GO:0005783">
    <property type="term" value="C:endoplasmic reticulum"/>
    <property type="evidence" value="ECO:0007669"/>
    <property type="project" value="UniProtKB-SubCell"/>
</dbReference>
<evidence type="ECO:0000256" key="11">
    <source>
        <dbReference type="SAM" id="MobiDB-lite"/>
    </source>
</evidence>
<keyword evidence="6" id="KW-0256">Endoplasmic reticulum</keyword>
<dbReference type="InterPro" id="IPR043145">
    <property type="entry name" value="Znf_ZZ_sf"/>
</dbReference>
<evidence type="ECO:0000256" key="1">
    <source>
        <dbReference type="ARBA" id="ARBA00004173"/>
    </source>
</evidence>
<dbReference type="PROSITE" id="PS50135">
    <property type="entry name" value="ZF_ZZ_2"/>
    <property type="match status" value="1"/>
</dbReference>
<keyword evidence="8" id="KW-0496">Mitochondrion</keyword>
<name>A0AAV9X497_9PEZI</name>
<keyword evidence="14" id="KW-1185">Reference proteome</keyword>
<evidence type="ECO:0000256" key="3">
    <source>
        <dbReference type="ARBA" id="ARBA00004370"/>
    </source>
</evidence>
<keyword evidence="7" id="KW-0862">Zinc</keyword>
<dbReference type="SUPFAM" id="SSF57850">
    <property type="entry name" value="RING/U-box"/>
    <property type="match status" value="1"/>
</dbReference>
<dbReference type="SMART" id="SM00291">
    <property type="entry name" value="ZnF_ZZ"/>
    <property type="match status" value="1"/>
</dbReference>
<dbReference type="AlphaFoldDB" id="A0AAV9X497"/>
<dbReference type="Proteomes" id="UP001365542">
    <property type="component" value="Unassembled WGS sequence"/>
</dbReference>
<feature type="compositionally biased region" description="Polar residues" evidence="11">
    <location>
        <begin position="362"/>
        <end position="373"/>
    </location>
</feature>
<feature type="compositionally biased region" description="Polar residues" evidence="11">
    <location>
        <begin position="410"/>
        <end position="502"/>
    </location>
</feature>
<evidence type="ECO:0000256" key="5">
    <source>
        <dbReference type="ARBA" id="ARBA00022771"/>
    </source>
</evidence>
<evidence type="ECO:0000259" key="12">
    <source>
        <dbReference type="PROSITE" id="PS50135"/>
    </source>
</evidence>
<keyword evidence="5 10" id="KW-0863">Zinc-finger</keyword>
<evidence type="ECO:0000313" key="14">
    <source>
        <dbReference type="Proteomes" id="UP001365542"/>
    </source>
</evidence>
<dbReference type="PANTHER" id="PTHR48182">
    <property type="entry name" value="PROTEIN SERAC1"/>
    <property type="match status" value="1"/>
</dbReference>
<keyword evidence="9" id="KW-0472">Membrane</keyword>
<protein>
    <recommendedName>
        <fullName evidence="12">ZZ-type domain-containing protein</fullName>
    </recommendedName>
</protein>
<dbReference type="Gene3D" id="3.30.60.90">
    <property type="match status" value="1"/>
</dbReference>
<dbReference type="InterPro" id="IPR052374">
    <property type="entry name" value="SERAC1"/>
</dbReference>
<evidence type="ECO:0000256" key="4">
    <source>
        <dbReference type="ARBA" id="ARBA00022723"/>
    </source>
</evidence>
<evidence type="ECO:0000313" key="13">
    <source>
        <dbReference type="EMBL" id="KAK6535531.1"/>
    </source>
</evidence>
<feature type="compositionally biased region" description="Polar residues" evidence="11">
    <location>
        <begin position="384"/>
        <end position="403"/>
    </location>
</feature>
<feature type="compositionally biased region" description="Low complexity" evidence="11">
    <location>
        <begin position="807"/>
        <end position="821"/>
    </location>
</feature>
<dbReference type="PANTHER" id="PTHR48182:SF2">
    <property type="entry name" value="PROTEIN SERAC1"/>
    <property type="match status" value="1"/>
</dbReference>
<organism evidence="13 14">
    <name type="scientific">Orbilia ellipsospora</name>
    <dbReference type="NCBI Taxonomy" id="2528407"/>
    <lineage>
        <taxon>Eukaryota</taxon>
        <taxon>Fungi</taxon>
        <taxon>Dikarya</taxon>
        <taxon>Ascomycota</taxon>
        <taxon>Pezizomycotina</taxon>
        <taxon>Orbiliomycetes</taxon>
        <taxon>Orbiliales</taxon>
        <taxon>Orbiliaceae</taxon>
        <taxon>Orbilia</taxon>
    </lineage>
</organism>
<dbReference type="GO" id="GO:0008270">
    <property type="term" value="F:zinc ion binding"/>
    <property type="evidence" value="ECO:0007669"/>
    <property type="project" value="UniProtKB-KW"/>
</dbReference>
<dbReference type="Gene3D" id="3.40.50.1820">
    <property type="entry name" value="alpha/beta hydrolase"/>
    <property type="match status" value="1"/>
</dbReference>
<sequence length="907" mass="101051">MQVPEFNRQDSLGLHLVRTPASEIGYTCDIILLHGLNGGPAKTFRHPEGGNIWFADFLPTDVVDVDSWTNARIWTYGYDADTAFGSTSSSALDFARNLLYKVSRIREGNEKLKIIWVCHSLGGIVVKTALVEAQIIPQYQPILTQTVGVIFLGTPHTGTSVATVAEIGAKVASAVLPDAIMPRNRTLIKSLRKDSSRLFETAGRFANICGDMKIFNMYESLPTIGGSKIVERESAVMNLGKIETQVMLDRTNHRTICRYKERTDQNYLAVLDAIKRLTRSTSTLFEPPDVPVARDVPPVRTQYNPYFDPSASTTSFASQNSGFSSDAASFLSATSFTSASTQANRDTGFASPPPRPPAKEPMTTTQWPSYFTQDNDRRYAPSTVYDSQGTPVQSFPNSRNDNSFAPPPSYSTTNWDSNRNNFSSTRSVMSDNSSSSLYDPPFRSSNGPTGPDRSTNPSANSQRPTNTQNSPTSSYNSYRPTASSPTNSNSDLNRSGRTSFVETTKPRAQPSQSPKESDPEPTPTLPPPESPHWICDACRNPIYPFDSRIHCLNCPDYDLCGNCHAMGKITKTHKRSHKEEFIIKARQITQEQNELVIPSEVHPERSPGRQFVNWTIQDERRVHHLSCHDDHARYLISSLEPGNYRVSFHLDLFLVKEFTEAHIKQLGKEPLGKLRVAVGYIKNKKTFFKDEFPENMSLASRLFEFGYYDDFNVSPVSGPTPVNLKCILSIDGTEDRDDIGIMFQWSDFRKFQSSDKALISFALISARFEDLMEFDPTFGGAVDKAKQIDKYSHPPSQEPAGAKPQVTTAARSAPATAAAPAQADVPTLSLDDIFQAIVEVAQEERDRQEREAFQQAIAEELARRRRAQVEAQEREAAAQLMANYMVATQATVEFALLNEYLRYLTNG</sequence>
<dbReference type="InterPro" id="IPR029058">
    <property type="entry name" value="AB_hydrolase_fold"/>
</dbReference>
<feature type="domain" description="ZZ-type" evidence="12">
    <location>
        <begin position="530"/>
        <end position="587"/>
    </location>
</feature>
<dbReference type="GO" id="GO:0016020">
    <property type="term" value="C:membrane"/>
    <property type="evidence" value="ECO:0007669"/>
    <property type="project" value="UniProtKB-SubCell"/>
</dbReference>
<evidence type="ECO:0000256" key="7">
    <source>
        <dbReference type="ARBA" id="ARBA00022833"/>
    </source>
</evidence>
<accession>A0AAV9X497</accession>
<comment type="subcellular location">
    <subcellularLocation>
        <location evidence="2">Endoplasmic reticulum</location>
    </subcellularLocation>
    <subcellularLocation>
        <location evidence="3">Membrane</location>
    </subcellularLocation>
    <subcellularLocation>
        <location evidence="1">Mitochondrion</location>
    </subcellularLocation>
</comment>
<dbReference type="EMBL" id="JAVHJO010000010">
    <property type="protein sequence ID" value="KAK6535531.1"/>
    <property type="molecule type" value="Genomic_DNA"/>
</dbReference>
<reference evidence="13 14" key="1">
    <citation type="submission" date="2019-10" db="EMBL/GenBank/DDBJ databases">
        <authorList>
            <person name="Palmer J.M."/>
        </authorList>
    </citation>
    <scope>NUCLEOTIDE SEQUENCE [LARGE SCALE GENOMIC DNA]</scope>
    <source>
        <strain evidence="13 14">TWF694</strain>
    </source>
</reference>
<dbReference type="InterPro" id="IPR000433">
    <property type="entry name" value="Znf_ZZ"/>
</dbReference>
<gene>
    <name evidence="13" type="ORF">TWF694_001986</name>
</gene>
<comment type="caution">
    <text evidence="13">The sequence shown here is derived from an EMBL/GenBank/DDBJ whole genome shotgun (WGS) entry which is preliminary data.</text>
</comment>
<evidence type="ECO:0000256" key="10">
    <source>
        <dbReference type="PROSITE-ProRule" id="PRU00228"/>
    </source>
</evidence>
<dbReference type="CDD" id="cd02249">
    <property type="entry name" value="ZZ"/>
    <property type="match status" value="1"/>
</dbReference>
<keyword evidence="4" id="KW-0479">Metal-binding</keyword>